<dbReference type="AlphaFoldDB" id="A0A6S6T633"/>
<organism evidence="1">
    <name type="scientific">uncultured Sulfurovum sp</name>
    <dbReference type="NCBI Taxonomy" id="269237"/>
    <lineage>
        <taxon>Bacteria</taxon>
        <taxon>Pseudomonadati</taxon>
        <taxon>Campylobacterota</taxon>
        <taxon>Epsilonproteobacteria</taxon>
        <taxon>Campylobacterales</taxon>
        <taxon>Sulfurovaceae</taxon>
        <taxon>Sulfurovum</taxon>
        <taxon>environmental samples</taxon>
    </lineage>
</organism>
<accession>A0A6S6T633</accession>
<evidence type="ECO:0000313" key="1">
    <source>
        <dbReference type="EMBL" id="CAA6813715.1"/>
    </source>
</evidence>
<reference evidence="1" key="1">
    <citation type="submission" date="2020-01" db="EMBL/GenBank/DDBJ databases">
        <authorList>
            <person name="Meier V. D."/>
            <person name="Meier V D."/>
        </authorList>
    </citation>
    <scope>NUCLEOTIDE SEQUENCE</scope>
    <source>
        <strain evidence="1">HLG_WM_MAG_02</strain>
    </source>
</reference>
<gene>
    <name evidence="1" type="ORF">HELGO_WM40987</name>
</gene>
<sequence length="541" mass="59317">MKRQTITLSLITMALLGLNGCGETSKATEVSEANIKLSSIQKFSNASKKHEASDWISIENTIQNLDNPEQFNTMLLGSFDKNIATLNYVGIDKEEASATTSDAMYDDLIALDIADLDKQIVVECKEDESCINEAISSLELSVLLEKEEAYSMSEEIRGEAKGLVNDKLVKSFTCEANEVRTVQHYGIEDLFNTANGAEVANPSATILGTPWIMNYPFPVTAYDEVNNNRIFADTIRNLPSDITKGMFYIGFKSNGSSLQANDTFKLGSYASANKFNTRLDNFDATWTNQQVSNTNPTTDIYYNKFSNINLATGNLLDLANSNHEFDVVVEDDTAVDFITVATCSKPDPIKEVSQIVNKFECSEKETLVKILGGEIDAFSAIADANPTNPSADLITKRDTNTAYPGVDVSYDYHAYDYHFIDTLSLGLTAGQTVTQAQFNIGYKVIGSSLASNDAMYIGNFGVNHAGGHLYSTTTPIIPQGWNVANISNYGHVANIDLSNLNNNLGIGNVFNTMLNNAELDIYVQDDTAVDFTQLNLCVRDK</sequence>
<dbReference type="EMBL" id="CACVAZ010000086">
    <property type="protein sequence ID" value="CAA6813715.1"/>
    <property type="molecule type" value="Genomic_DNA"/>
</dbReference>
<protein>
    <submittedName>
        <fullName evidence="1">Chitinase</fullName>
    </submittedName>
</protein>
<proteinExistence type="predicted"/>
<name>A0A6S6T633_9BACT</name>